<feature type="non-terminal residue" evidence="2">
    <location>
        <position position="1"/>
    </location>
</feature>
<keyword evidence="1" id="KW-0472">Membrane</keyword>
<dbReference type="RefSeq" id="XP_022481481.1">
    <property type="nucleotide sequence ID" value="XM_022611856.1"/>
</dbReference>
<keyword evidence="3" id="KW-1185">Reference proteome</keyword>
<dbReference type="Proteomes" id="UP000176998">
    <property type="component" value="Unassembled WGS sequence"/>
</dbReference>
<evidence type="ECO:0000313" key="2">
    <source>
        <dbReference type="EMBL" id="OHF04346.1"/>
    </source>
</evidence>
<reference evidence="2 3" key="1">
    <citation type="submission" date="2016-09" db="EMBL/GenBank/DDBJ databases">
        <authorList>
            <person name="Capua I."/>
            <person name="De Benedictis P."/>
            <person name="Joannis T."/>
            <person name="Lombin L.H."/>
            <person name="Cattoli G."/>
        </authorList>
    </citation>
    <scope>NUCLEOTIDE SEQUENCE [LARGE SCALE GENOMIC DNA]</scope>
    <source>
        <strain evidence="2 3">IMI 309357</strain>
    </source>
</reference>
<sequence>FTSLSNIIIKYNINNKDLYNFDKLNFIISVITGLIIVTYTDKYKKVKSV</sequence>
<proteinExistence type="predicted"/>
<gene>
    <name evidence="2" type="ORF">CORC01_00198</name>
</gene>
<keyword evidence="1" id="KW-1133">Transmembrane helix</keyword>
<dbReference type="AlphaFoldDB" id="A0A1G4BSN8"/>
<feature type="transmembrane region" description="Helical" evidence="1">
    <location>
        <begin position="24"/>
        <end position="40"/>
    </location>
</feature>
<keyword evidence="1" id="KW-0812">Transmembrane</keyword>
<comment type="caution">
    <text evidence="2">The sequence shown here is derived from an EMBL/GenBank/DDBJ whole genome shotgun (WGS) entry which is preliminary data.</text>
</comment>
<name>A0A1G4BSN8_9PEZI</name>
<accession>A0A1G4BSN8</accession>
<dbReference type="GeneID" id="34553366"/>
<evidence type="ECO:0000313" key="3">
    <source>
        <dbReference type="Proteomes" id="UP000176998"/>
    </source>
</evidence>
<evidence type="ECO:0000256" key="1">
    <source>
        <dbReference type="SAM" id="Phobius"/>
    </source>
</evidence>
<dbReference type="EMBL" id="MJBS01000002">
    <property type="protein sequence ID" value="OHF04346.1"/>
    <property type="molecule type" value="Genomic_DNA"/>
</dbReference>
<organism evidence="2 3">
    <name type="scientific">Colletotrichum orchidophilum</name>
    <dbReference type="NCBI Taxonomy" id="1209926"/>
    <lineage>
        <taxon>Eukaryota</taxon>
        <taxon>Fungi</taxon>
        <taxon>Dikarya</taxon>
        <taxon>Ascomycota</taxon>
        <taxon>Pezizomycotina</taxon>
        <taxon>Sordariomycetes</taxon>
        <taxon>Hypocreomycetidae</taxon>
        <taxon>Glomerellales</taxon>
        <taxon>Glomerellaceae</taxon>
        <taxon>Colletotrichum</taxon>
    </lineage>
</organism>
<protein>
    <submittedName>
        <fullName evidence="2">Uncharacterized protein</fullName>
    </submittedName>
</protein>